<dbReference type="CDD" id="cd00671">
    <property type="entry name" value="ArgRS_core"/>
    <property type="match status" value="1"/>
</dbReference>
<sequence>MAVPSLLSLLTAEVHGAVPDAPAGWSPGVRRSRVADFQADGPLGLARARGVDPRAFAGTVAAAVPGASVGGPGFVNVTLTDRALWEQVAARLDDVRLGVGVPEAGVRTVIDYSQPNIAKELHVGHLRSTVIGDALARVLDHLGGTVLRQNHIGDWGTQFGMLIAFKMDNGDASEEIAALGDLYRRARARFDSDPDFAERSRARVVALQAGDPATLREWRALVDASTAYFTRIYERLGVLLTPADTMGESAYNAALPRVAADLAEHDVAVPSDGALCVFLDGEPAPLIVRKRDGGFGYAATDLAAVRHRVDTLRADRILYVIDARQTLHVRSVLATARRAGWLPEAVEAVHVVFGTMLDAAGRPLKTRDGTPGRLTDLLDVAVDRARETVRVKHPELTGAALEERAAQVGVGALKYADLSNNRTRDSVFDPDRMLALNGNTGVYLQYAHARTRSVLGKAGACGPLDPGRPLEPAERALALQLDGFGDVLAEVATSYEPHLLCAYLYGLAQAFAVFWEKCQVLNGGAARDNRLALCRLTADTLRTGLTLLGVAAPEEL</sequence>
<evidence type="ECO:0000259" key="11">
    <source>
        <dbReference type="SMART" id="SM00836"/>
    </source>
</evidence>
<evidence type="ECO:0000313" key="13">
    <source>
        <dbReference type="EMBL" id="GIJ46514.1"/>
    </source>
</evidence>
<dbReference type="Gene3D" id="3.40.50.620">
    <property type="entry name" value="HUPs"/>
    <property type="match status" value="1"/>
</dbReference>
<name>A0A8J3YJE8_9ACTN</name>
<protein>
    <recommendedName>
        <fullName evidence="9">Arginine--tRNA ligase</fullName>
        <ecNumber evidence="9">6.1.1.19</ecNumber>
    </recommendedName>
    <alternativeName>
        <fullName evidence="9">Arginyl-tRNA synthetase</fullName>
        <shortName evidence="9">ArgRS</shortName>
    </alternativeName>
</protein>
<dbReference type="SUPFAM" id="SSF55190">
    <property type="entry name" value="Arginyl-tRNA synthetase (ArgRS), N-terminal 'additional' domain"/>
    <property type="match status" value="1"/>
</dbReference>
<evidence type="ECO:0000256" key="2">
    <source>
        <dbReference type="ARBA" id="ARBA00022490"/>
    </source>
</evidence>
<evidence type="ECO:0000256" key="7">
    <source>
        <dbReference type="ARBA" id="ARBA00023146"/>
    </source>
</evidence>
<dbReference type="InterPro" id="IPR008909">
    <property type="entry name" value="DALR_anticod-bd"/>
</dbReference>
<dbReference type="EMBL" id="BOPF01000010">
    <property type="protein sequence ID" value="GIJ46514.1"/>
    <property type="molecule type" value="Genomic_DNA"/>
</dbReference>
<evidence type="ECO:0000256" key="6">
    <source>
        <dbReference type="ARBA" id="ARBA00022917"/>
    </source>
</evidence>
<evidence type="ECO:0000256" key="1">
    <source>
        <dbReference type="ARBA" id="ARBA00005594"/>
    </source>
</evidence>
<comment type="subunit">
    <text evidence="9">Monomer.</text>
</comment>
<keyword evidence="14" id="KW-1185">Reference proteome</keyword>
<gene>
    <name evidence="13" type="primary">argS_1</name>
    <name evidence="9" type="synonym">argS</name>
    <name evidence="13" type="ORF">Val02_34000</name>
</gene>
<dbReference type="InterPro" id="IPR001278">
    <property type="entry name" value="Arg-tRNA-ligase"/>
</dbReference>
<evidence type="ECO:0000256" key="5">
    <source>
        <dbReference type="ARBA" id="ARBA00022840"/>
    </source>
</evidence>
<accession>A0A8J3YJE8</accession>
<dbReference type="InterPro" id="IPR005148">
    <property type="entry name" value="Arg-tRNA-synth_N"/>
</dbReference>
<dbReference type="Pfam" id="PF05746">
    <property type="entry name" value="DALR_1"/>
    <property type="match status" value="1"/>
</dbReference>
<dbReference type="CDD" id="cd07956">
    <property type="entry name" value="Anticodon_Ia_Arg"/>
    <property type="match status" value="1"/>
</dbReference>
<keyword evidence="7 9" id="KW-0030">Aminoacyl-tRNA synthetase</keyword>
<dbReference type="PROSITE" id="PS00178">
    <property type="entry name" value="AA_TRNA_LIGASE_I"/>
    <property type="match status" value="1"/>
</dbReference>
<feature type="domain" description="DALR anticodon binding" evidence="11">
    <location>
        <begin position="444"/>
        <end position="556"/>
    </location>
</feature>
<dbReference type="Proteomes" id="UP000619260">
    <property type="component" value="Unassembled WGS sequence"/>
</dbReference>
<dbReference type="Gene3D" id="1.10.730.10">
    <property type="entry name" value="Isoleucyl-tRNA Synthetase, Domain 1"/>
    <property type="match status" value="1"/>
</dbReference>
<dbReference type="GO" id="GO:0005737">
    <property type="term" value="C:cytoplasm"/>
    <property type="evidence" value="ECO:0007669"/>
    <property type="project" value="UniProtKB-SubCell"/>
</dbReference>
<feature type="short sequence motif" description="'HIGH' region" evidence="9">
    <location>
        <begin position="115"/>
        <end position="125"/>
    </location>
</feature>
<dbReference type="AlphaFoldDB" id="A0A8J3YJE8"/>
<dbReference type="InterPro" id="IPR014729">
    <property type="entry name" value="Rossmann-like_a/b/a_fold"/>
</dbReference>
<dbReference type="FunFam" id="3.40.50.620:FF:000116">
    <property type="entry name" value="Arginine--tRNA ligase"/>
    <property type="match status" value="1"/>
</dbReference>
<dbReference type="InterPro" id="IPR036695">
    <property type="entry name" value="Arg-tRNA-synth_N_sf"/>
</dbReference>
<dbReference type="PANTHER" id="PTHR11956">
    <property type="entry name" value="ARGINYL-TRNA SYNTHETASE"/>
    <property type="match status" value="1"/>
</dbReference>
<evidence type="ECO:0000256" key="3">
    <source>
        <dbReference type="ARBA" id="ARBA00022598"/>
    </source>
</evidence>
<keyword evidence="6 9" id="KW-0648">Protein biosynthesis</keyword>
<evidence type="ECO:0000256" key="4">
    <source>
        <dbReference type="ARBA" id="ARBA00022741"/>
    </source>
</evidence>
<evidence type="ECO:0000256" key="8">
    <source>
        <dbReference type="ARBA" id="ARBA00049339"/>
    </source>
</evidence>
<dbReference type="GO" id="GO:0006420">
    <property type="term" value="P:arginyl-tRNA aminoacylation"/>
    <property type="evidence" value="ECO:0007669"/>
    <property type="project" value="UniProtKB-UniRule"/>
</dbReference>
<evidence type="ECO:0000256" key="10">
    <source>
        <dbReference type="RuleBase" id="RU363038"/>
    </source>
</evidence>
<dbReference type="SUPFAM" id="SSF52374">
    <property type="entry name" value="Nucleotidylyl transferase"/>
    <property type="match status" value="1"/>
</dbReference>
<dbReference type="InterPro" id="IPR009080">
    <property type="entry name" value="tRNAsynth_Ia_anticodon-bd"/>
</dbReference>
<dbReference type="NCBIfam" id="TIGR00456">
    <property type="entry name" value="argS"/>
    <property type="match status" value="1"/>
</dbReference>
<dbReference type="RefSeq" id="WP_203900021.1">
    <property type="nucleotide sequence ID" value="NZ_BOPF01000010.1"/>
</dbReference>
<evidence type="ECO:0000313" key="14">
    <source>
        <dbReference type="Proteomes" id="UP000619260"/>
    </source>
</evidence>
<comment type="caution">
    <text evidence="13">The sequence shown here is derived from an EMBL/GenBank/DDBJ whole genome shotgun (WGS) entry which is preliminary data.</text>
</comment>
<dbReference type="SMART" id="SM01016">
    <property type="entry name" value="Arg_tRNA_synt_N"/>
    <property type="match status" value="1"/>
</dbReference>
<proteinExistence type="inferred from homology"/>
<keyword evidence="3 9" id="KW-0436">Ligase</keyword>
<evidence type="ECO:0000256" key="9">
    <source>
        <dbReference type="HAMAP-Rule" id="MF_00123"/>
    </source>
</evidence>
<dbReference type="PRINTS" id="PR01038">
    <property type="entry name" value="TRNASYNTHARG"/>
</dbReference>
<dbReference type="InterPro" id="IPR001412">
    <property type="entry name" value="aa-tRNA-synth_I_CS"/>
</dbReference>
<keyword evidence="5 9" id="KW-0067">ATP-binding</keyword>
<dbReference type="Pfam" id="PF00750">
    <property type="entry name" value="tRNA-synt_1d"/>
    <property type="match status" value="1"/>
</dbReference>
<dbReference type="SMART" id="SM00836">
    <property type="entry name" value="DALR_1"/>
    <property type="match status" value="1"/>
</dbReference>
<organism evidence="13 14">
    <name type="scientific">Virgisporangium aliadipatigenens</name>
    <dbReference type="NCBI Taxonomy" id="741659"/>
    <lineage>
        <taxon>Bacteria</taxon>
        <taxon>Bacillati</taxon>
        <taxon>Actinomycetota</taxon>
        <taxon>Actinomycetes</taxon>
        <taxon>Micromonosporales</taxon>
        <taxon>Micromonosporaceae</taxon>
        <taxon>Virgisporangium</taxon>
    </lineage>
</organism>
<dbReference type="PANTHER" id="PTHR11956:SF5">
    <property type="entry name" value="ARGININE--TRNA LIGASE, CYTOPLASMIC"/>
    <property type="match status" value="1"/>
</dbReference>
<dbReference type="HAMAP" id="MF_00123">
    <property type="entry name" value="Arg_tRNA_synth"/>
    <property type="match status" value="1"/>
</dbReference>
<comment type="similarity">
    <text evidence="1 9 10">Belongs to the class-I aminoacyl-tRNA synthetase family.</text>
</comment>
<dbReference type="GO" id="GO:0005524">
    <property type="term" value="F:ATP binding"/>
    <property type="evidence" value="ECO:0007669"/>
    <property type="project" value="UniProtKB-UniRule"/>
</dbReference>
<comment type="catalytic activity">
    <reaction evidence="8 9">
        <text>tRNA(Arg) + L-arginine + ATP = L-arginyl-tRNA(Arg) + AMP + diphosphate</text>
        <dbReference type="Rhea" id="RHEA:20301"/>
        <dbReference type="Rhea" id="RHEA-COMP:9658"/>
        <dbReference type="Rhea" id="RHEA-COMP:9673"/>
        <dbReference type="ChEBI" id="CHEBI:30616"/>
        <dbReference type="ChEBI" id="CHEBI:32682"/>
        <dbReference type="ChEBI" id="CHEBI:33019"/>
        <dbReference type="ChEBI" id="CHEBI:78442"/>
        <dbReference type="ChEBI" id="CHEBI:78513"/>
        <dbReference type="ChEBI" id="CHEBI:456215"/>
        <dbReference type="EC" id="6.1.1.19"/>
    </reaction>
</comment>
<reference evidence="13" key="1">
    <citation type="submission" date="2021-01" db="EMBL/GenBank/DDBJ databases">
        <title>Whole genome shotgun sequence of Virgisporangium aliadipatigenens NBRC 105644.</title>
        <authorList>
            <person name="Komaki H."/>
            <person name="Tamura T."/>
        </authorList>
    </citation>
    <scope>NUCLEOTIDE SEQUENCE</scope>
    <source>
        <strain evidence="13">NBRC 105644</strain>
    </source>
</reference>
<dbReference type="SUPFAM" id="SSF47323">
    <property type="entry name" value="Anticodon-binding domain of a subclass of class I aminoacyl-tRNA synthetases"/>
    <property type="match status" value="1"/>
</dbReference>
<dbReference type="EC" id="6.1.1.19" evidence="9"/>
<keyword evidence="2 9" id="KW-0963">Cytoplasm</keyword>
<dbReference type="GO" id="GO:0004814">
    <property type="term" value="F:arginine-tRNA ligase activity"/>
    <property type="evidence" value="ECO:0007669"/>
    <property type="project" value="UniProtKB-UniRule"/>
</dbReference>
<feature type="domain" description="Arginyl tRNA synthetase N-terminal" evidence="12">
    <location>
        <begin position="4"/>
        <end position="79"/>
    </location>
</feature>
<dbReference type="InterPro" id="IPR035684">
    <property type="entry name" value="ArgRS_core"/>
</dbReference>
<evidence type="ECO:0000259" key="12">
    <source>
        <dbReference type="SMART" id="SM01016"/>
    </source>
</evidence>
<comment type="subcellular location">
    <subcellularLocation>
        <location evidence="9">Cytoplasm</location>
    </subcellularLocation>
</comment>
<keyword evidence="4 9" id="KW-0547">Nucleotide-binding</keyword>